<feature type="region of interest" description="Disordered" evidence="8">
    <location>
        <begin position="422"/>
        <end position="445"/>
    </location>
</feature>
<feature type="region of interest" description="Disordered" evidence="8">
    <location>
        <begin position="170"/>
        <end position="207"/>
    </location>
</feature>
<dbReference type="NCBIfam" id="TIGR00310">
    <property type="entry name" value="ZPR1_znf"/>
    <property type="match status" value="2"/>
</dbReference>
<dbReference type="EMBL" id="JALJOQ010000037">
    <property type="protein sequence ID" value="KAK9806531.1"/>
    <property type="molecule type" value="Genomic_DNA"/>
</dbReference>
<dbReference type="FunFam" id="2.20.25.420:FF:000001">
    <property type="entry name" value="Zinc finger protein ZPR1"/>
    <property type="match status" value="1"/>
</dbReference>
<feature type="compositionally biased region" description="Basic and acidic residues" evidence="8">
    <location>
        <begin position="1253"/>
        <end position="1267"/>
    </location>
</feature>
<comment type="caution">
    <text evidence="10">The sequence shown here is derived from an EMBL/GenBank/DDBJ whole genome shotgun (WGS) entry which is preliminary data.</text>
</comment>
<evidence type="ECO:0000256" key="3">
    <source>
        <dbReference type="ARBA" id="ARBA00022723"/>
    </source>
</evidence>
<protein>
    <recommendedName>
        <fullName evidence="9">WAC domain-containing protein</fullName>
    </recommendedName>
</protein>
<comment type="subcellular location">
    <subcellularLocation>
        <location evidence="1 7">Nucleus</location>
    </subcellularLocation>
</comment>
<dbReference type="Pfam" id="PF10537">
    <property type="entry name" value="WAC_Acf1_DNA_bd"/>
    <property type="match status" value="1"/>
</dbReference>
<evidence type="ECO:0000256" key="2">
    <source>
        <dbReference type="ARBA" id="ARBA00008354"/>
    </source>
</evidence>
<name>A0AAW1P6F1_9CHLO</name>
<feature type="compositionally biased region" description="Low complexity" evidence="8">
    <location>
        <begin position="815"/>
        <end position="832"/>
    </location>
</feature>
<keyword evidence="5" id="KW-0862">Zinc</keyword>
<evidence type="ECO:0000259" key="9">
    <source>
        <dbReference type="PROSITE" id="PS51136"/>
    </source>
</evidence>
<sequence>MPVLDGKNFRIDKAVSAELRPEQEVWRVRSTGETFVRYSDLLERQNLYRSRVFCCGFTGARNLNLEEALREDEKARDALEKFPMELEESALRIVHNTYATVGELVERIYAAHRPGKENTQDAPDAQQPKAKHPLPRPLIRSWLFEAGEGMKMEGRQLWRAKPALIEKYNLSVPPTSSPSSAPGSSPQAQADGGLARPVPVPQAAKPAGNGIAALPAVASSQARPVAPPATLQQDEARLQSAKPLKLAAFQVLRNAGAQGLKAAAIVEACRQVTAGNQEEWDQKKNAAYLRNALAADQAFVRVAKGVFALRSIAGNVDFDEPPSASTSDPTATKKRKLEDAPQAGGEAHATDAAAAATAGAAPPKAKVPKAPKPAALEDPGQEFATLVSEMRQHASDADKAAEISTKATQLLFAHREALQQAEAGLERARHKAKTSPPKKSPVKIAEPAGEMPDFEVPAAEREYKGDPEDRKALMAHRSHLKAREKEMERQRLAWLAARQPAPPKPSPTINKALRQAEAALSTASAFCTKAETGAAEVLATLNRVLTAEKVAADKAAREAARLVEKERKAAEAAEAKRYPLEDLELLAELRAKALAAGTDAPAEDVPLPEMLMGQESEALATTLYASDFLSQFADELKLHQAISFQRLHEMLTASRAISVEDPQSALWSIFRSLMAFILENAGKEGYVRKLKAVLGPGTWPEVMMRYILSASNSSLRSTHVSLAAGMLERQAADSLAPGHLRTLLAFLCDQALDAGAMRDALTARQESADEARANMRKATMEEKRRINEVLAVEKEERKQKREAEAQKKREEEEAAAAAAAAQAATNAANQAAPESAPTLEKGAAGAEGQDGLAQPKEDGSVPPATDEAPEAKAGNGNAPNLPPEGPQSARRVSRPGTADLDGDESEEEPEWELPEGMREWQGDPSDRKGKLLFRQAQQTARQKLEKEKAKWQAAAAQRAQGREAARKARAGLEKARAKEKQSAEQAIMQRRQAYERELSALAIRAEPLGQDRHWRRYWWGLGSQRGCLFVEDCSAGVIGAWTSPQEVAALMAALDNRGLRERGLLAELTKAQEAITLAMKAPTPSPDKAKLATGDSTGAEAAQEAKRQGQRERTQVVLYSPGKAARQPQLVSKAAAKQVSRPKEEEHVGGGLEGAAAHTCMVTLKDLQAQARSAGLERPAGDDKSSWGALSDAVETACDMVTQALTKAQTGGEPSSPSAAGAPAGVHGQALAVVRQQLQCMEATLFAGCGGDTKSEEPESAEERDTSGEDASSQPASEQEASDEEEASGDEASGEDQDDRPMSSGGGRLWPSHEDKAAWLSEVAQAGTIGRLAYCALLLKLTATRPLQKLIQNRQELERLAEQEAQEAKAREEALAAQKAKDAAAAQAKRAKDAKAAEAKQAKSKAAMDKKSKGKSEAKAEPEVINVDIPEDGSPVVLPSLCMNCHDNGETTILLTKIPHFRDIVIYSFECQHCNSRNNEVQFAGVFGEKGVRYTLAVGAGQPDILSRQVVKSDSATAKVPELDFEIPSSTQRGSITTLEGLLGDAAENLRALQAQRHQADPTTAEAIDTFLEQLDSCVNGQRAFTFILDDPAGNSFVESPDGNAPADAALQIEHYERTKEQAAAVGLSVPETSADHAPEGQNGIAPDDPHHGAKPVGAAAAHAALARLHGAQAEAVMARYTAPEEVFELPGHCSACGAECATRMYQTAIPFFKEVIIMCNACDACGYKSSEVKGAGAISDQGRRITLAVQQPADLNRDVIKADSAAIMIPEVDLEITSGTLGGLITTVEGLTMAVIEALRNMHTFQLGDSASEVDRCRIHLGQRLDKINN</sequence>
<dbReference type="InterPro" id="IPR056180">
    <property type="entry name" value="ZPR1_jr_dom"/>
</dbReference>
<feature type="compositionally biased region" description="Basic and acidic residues" evidence="8">
    <location>
        <begin position="915"/>
        <end position="929"/>
    </location>
</feature>
<dbReference type="GO" id="GO:0005634">
    <property type="term" value="C:nucleus"/>
    <property type="evidence" value="ECO:0007669"/>
    <property type="project" value="UniProtKB-SubCell"/>
</dbReference>
<evidence type="ECO:0000313" key="10">
    <source>
        <dbReference type="EMBL" id="KAK9806531.1"/>
    </source>
</evidence>
<feature type="region of interest" description="Disordered" evidence="8">
    <location>
        <begin position="1386"/>
        <end position="1426"/>
    </location>
</feature>
<dbReference type="InterPro" id="IPR028941">
    <property type="entry name" value="WHIM2_dom"/>
</dbReference>
<dbReference type="PANTHER" id="PTHR10876:SF0">
    <property type="entry name" value="ZINC FINGER PROTEIN ZPR1"/>
    <property type="match status" value="1"/>
</dbReference>
<feature type="region of interest" description="Disordered" evidence="8">
    <location>
        <begin position="115"/>
        <end position="134"/>
    </location>
</feature>
<feature type="compositionally biased region" description="Low complexity" evidence="8">
    <location>
        <begin position="1269"/>
        <end position="1279"/>
    </location>
</feature>
<keyword evidence="6 7" id="KW-0539">Nucleus</keyword>
<dbReference type="Pfam" id="PF22794">
    <property type="entry name" value="jr-ZPR1"/>
    <property type="match status" value="2"/>
</dbReference>
<evidence type="ECO:0000256" key="5">
    <source>
        <dbReference type="ARBA" id="ARBA00022833"/>
    </source>
</evidence>
<feature type="compositionally biased region" description="Acidic residues" evidence="8">
    <location>
        <begin position="900"/>
        <end position="913"/>
    </location>
</feature>
<feature type="compositionally biased region" description="Basic and acidic residues" evidence="8">
    <location>
        <begin position="1390"/>
        <end position="1422"/>
    </location>
</feature>
<keyword evidence="11" id="KW-1185">Reference proteome</keyword>
<feature type="compositionally biased region" description="Acidic residues" evidence="8">
    <location>
        <begin position="1280"/>
        <end position="1298"/>
    </location>
</feature>
<dbReference type="InterPro" id="IPR042451">
    <property type="entry name" value="ZPR1_A/B_dom"/>
</dbReference>
<dbReference type="PROSITE" id="PS51136">
    <property type="entry name" value="WAC"/>
    <property type="match status" value="1"/>
</dbReference>
<gene>
    <name evidence="10" type="ORF">WJX73_007900</name>
</gene>
<evidence type="ECO:0000256" key="1">
    <source>
        <dbReference type="ARBA" id="ARBA00004123"/>
    </source>
</evidence>
<feature type="region of interest" description="Disordered" evidence="8">
    <location>
        <begin position="317"/>
        <end position="376"/>
    </location>
</feature>
<organism evidence="10 11">
    <name type="scientific">Symbiochloris irregularis</name>
    <dbReference type="NCBI Taxonomy" id="706552"/>
    <lineage>
        <taxon>Eukaryota</taxon>
        <taxon>Viridiplantae</taxon>
        <taxon>Chlorophyta</taxon>
        <taxon>core chlorophytes</taxon>
        <taxon>Trebouxiophyceae</taxon>
        <taxon>Trebouxiales</taxon>
        <taxon>Trebouxiaceae</taxon>
        <taxon>Symbiochloris</taxon>
    </lineage>
</organism>
<evidence type="ECO:0000256" key="8">
    <source>
        <dbReference type="SAM" id="MobiDB-lite"/>
    </source>
</evidence>
<dbReference type="GO" id="GO:0008270">
    <property type="term" value="F:zinc ion binding"/>
    <property type="evidence" value="ECO:0007669"/>
    <property type="project" value="UniProtKB-KW"/>
</dbReference>
<dbReference type="Pfam" id="PF03367">
    <property type="entry name" value="Zn_ribbon_ZPR1"/>
    <property type="match status" value="2"/>
</dbReference>
<evidence type="ECO:0000256" key="6">
    <source>
        <dbReference type="ARBA" id="ARBA00023242"/>
    </source>
</evidence>
<accession>A0AAW1P6F1</accession>
<evidence type="ECO:0000256" key="4">
    <source>
        <dbReference type="ARBA" id="ARBA00022771"/>
    </source>
</evidence>
<dbReference type="Pfam" id="PF15613">
    <property type="entry name" value="WSD"/>
    <property type="match status" value="1"/>
</dbReference>
<dbReference type="InterPro" id="IPR040141">
    <property type="entry name" value="ZPR1"/>
</dbReference>
<feature type="compositionally biased region" description="Low complexity" evidence="8">
    <location>
        <begin position="171"/>
        <end position="186"/>
    </location>
</feature>
<feature type="region of interest" description="Disordered" evidence="8">
    <location>
        <begin position="1082"/>
        <end position="1114"/>
    </location>
</feature>
<feature type="compositionally biased region" description="Basic and acidic residues" evidence="8">
    <location>
        <begin position="1103"/>
        <end position="1114"/>
    </location>
</feature>
<comment type="similarity">
    <text evidence="2">Belongs to the ZPR1 family.</text>
</comment>
<feature type="compositionally biased region" description="Low complexity" evidence="8">
    <location>
        <begin position="343"/>
        <end position="364"/>
    </location>
</feature>
<keyword evidence="3" id="KW-0479">Metal-binding</keyword>
<evidence type="ECO:0000256" key="7">
    <source>
        <dbReference type="PROSITE-ProRule" id="PRU00475"/>
    </source>
</evidence>
<dbReference type="SMART" id="SM00709">
    <property type="entry name" value="Zpr1"/>
    <property type="match status" value="2"/>
</dbReference>
<feature type="region of interest" description="Disordered" evidence="8">
    <location>
        <begin position="1248"/>
        <end position="1310"/>
    </location>
</feature>
<dbReference type="Gene3D" id="2.20.25.420">
    <property type="entry name" value="ZPR1, zinc finger domain"/>
    <property type="match status" value="2"/>
</dbReference>
<dbReference type="InterPro" id="IPR042452">
    <property type="entry name" value="ZPR1_Znf1/2"/>
</dbReference>
<dbReference type="PANTHER" id="PTHR10876">
    <property type="entry name" value="ZINC FINGER PROTEIN ZPR1"/>
    <property type="match status" value="1"/>
</dbReference>
<feature type="region of interest" description="Disordered" evidence="8">
    <location>
        <begin position="1129"/>
        <end position="1151"/>
    </location>
</feature>
<proteinExistence type="inferred from homology"/>
<dbReference type="FunFam" id="2.20.25.420:FF:000002">
    <property type="entry name" value="Zinc finger protein ZPR1"/>
    <property type="match status" value="1"/>
</dbReference>
<dbReference type="Gene3D" id="2.60.120.1040">
    <property type="entry name" value="ZPR1, A/B domain"/>
    <property type="match status" value="2"/>
</dbReference>
<evidence type="ECO:0000313" key="11">
    <source>
        <dbReference type="Proteomes" id="UP001465755"/>
    </source>
</evidence>
<feature type="domain" description="WAC" evidence="9">
    <location>
        <begin position="23"/>
        <end position="129"/>
    </location>
</feature>
<keyword evidence="4" id="KW-0863">Zinc-finger</keyword>
<reference evidence="10 11" key="1">
    <citation type="journal article" date="2024" name="Nat. Commun.">
        <title>Phylogenomics reveals the evolutionary origins of lichenization in chlorophyte algae.</title>
        <authorList>
            <person name="Puginier C."/>
            <person name="Libourel C."/>
            <person name="Otte J."/>
            <person name="Skaloud P."/>
            <person name="Haon M."/>
            <person name="Grisel S."/>
            <person name="Petersen M."/>
            <person name="Berrin J.G."/>
            <person name="Delaux P.M."/>
            <person name="Dal Grande F."/>
            <person name="Keller J."/>
        </authorList>
    </citation>
    <scope>NUCLEOTIDE SEQUENCE [LARGE SCALE GENOMIC DNA]</scope>
    <source>
        <strain evidence="10 11">SAG 2036</strain>
    </source>
</reference>
<dbReference type="Proteomes" id="UP001465755">
    <property type="component" value="Unassembled WGS sequence"/>
</dbReference>
<dbReference type="InterPro" id="IPR013136">
    <property type="entry name" value="WSTF_Acf1_Cbp146"/>
</dbReference>
<feature type="region of interest" description="Disordered" evidence="8">
    <location>
        <begin position="1632"/>
        <end position="1656"/>
    </location>
</feature>
<dbReference type="InterPro" id="IPR004457">
    <property type="entry name" value="Znf_ZPR1"/>
</dbReference>
<feature type="compositionally biased region" description="Basic and acidic residues" evidence="8">
    <location>
        <begin position="791"/>
        <end position="811"/>
    </location>
</feature>
<feature type="region of interest" description="Disordered" evidence="8">
    <location>
        <begin position="791"/>
        <end position="964"/>
    </location>
</feature>